<sequence>MTRKNISDAVGGIGSRHIEETASYQAKKQKSIWLKFGAIAACLCLIVVGVFSMGLFGKSTETATLGDGTTISFTKADTVASALSLNLQARALTKDEVQTIFGDLPISGDALFTLDDVAFVGFYGHYSDMKFVVSLSGNNLMDTTVIGKENVSMVGDTPVKAGYFVTNANSEGIKTVIYYAYITFDNYSIYIENAGGESEREAVRAELMAALDKLLENSFDFSLVNK</sequence>
<gene>
    <name evidence="3" type="ORF">C4N22_03190</name>
    <name evidence="2" type="ORF">C4N24_08045</name>
</gene>
<comment type="caution">
    <text evidence="2">The sequence shown here is derived from an EMBL/GenBank/DDBJ whole genome shotgun (WGS) entry which is preliminary data.</text>
</comment>
<dbReference type="EMBL" id="PRLE01000001">
    <property type="protein sequence ID" value="RAW61691.1"/>
    <property type="molecule type" value="Genomic_DNA"/>
</dbReference>
<evidence type="ECO:0000256" key="1">
    <source>
        <dbReference type="SAM" id="Phobius"/>
    </source>
</evidence>
<dbReference type="RefSeq" id="WP_112090996.1">
    <property type="nucleotide sequence ID" value="NZ_PRLD01000007.1"/>
</dbReference>
<name>A0A329U7K7_9FIRM</name>
<organism evidence="2 5">
    <name type="scientific">Faecalibacterium prausnitzii</name>
    <dbReference type="NCBI Taxonomy" id="853"/>
    <lineage>
        <taxon>Bacteria</taxon>
        <taxon>Bacillati</taxon>
        <taxon>Bacillota</taxon>
        <taxon>Clostridia</taxon>
        <taxon>Eubacteriales</taxon>
        <taxon>Oscillospiraceae</taxon>
        <taxon>Faecalibacterium</taxon>
    </lineage>
</organism>
<dbReference type="Proteomes" id="UP000251281">
    <property type="component" value="Unassembled WGS sequence"/>
</dbReference>
<evidence type="ECO:0000313" key="2">
    <source>
        <dbReference type="EMBL" id="RAW57170.1"/>
    </source>
</evidence>
<dbReference type="OrthoDB" id="2633851at2"/>
<dbReference type="Proteomes" id="UP000250583">
    <property type="component" value="Unassembled WGS sequence"/>
</dbReference>
<evidence type="ECO:0000313" key="5">
    <source>
        <dbReference type="Proteomes" id="UP000251281"/>
    </source>
</evidence>
<evidence type="ECO:0000313" key="3">
    <source>
        <dbReference type="EMBL" id="RAW61691.1"/>
    </source>
</evidence>
<reference evidence="4 5" key="1">
    <citation type="submission" date="2018-02" db="EMBL/GenBank/DDBJ databases">
        <title>Complete genome sequencing of Faecalibacterium prausnitzii strains isolated from the human gut.</title>
        <authorList>
            <person name="Fitzgerald B.C."/>
            <person name="Shkoporov A.N."/>
            <person name="Ross P.R."/>
            <person name="Hill C."/>
        </authorList>
    </citation>
    <scope>NUCLEOTIDE SEQUENCE [LARGE SCALE GENOMIC DNA]</scope>
    <source>
        <strain evidence="2 5">APC923/51-1</strain>
        <strain evidence="3 4">APC923/61-1</strain>
    </source>
</reference>
<accession>A0A329U7K7</accession>
<proteinExistence type="predicted"/>
<keyword evidence="1" id="KW-0472">Membrane</keyword>
<keyword evidence="1" id="KW-0812">Transmembrane</keyword>
<protein>
    <submittedName>
        <fullName evidence="2">Uncharacterized protein</fullName>
    </submittedName>
</protein>
<feature type="transmembrane region" description="Helical" evidence="1">
    <location>
        <begin position="32"/>
        <end position="56"/>
    </location>
</feature>
<dbReference type="EMBL" id="PRLD01000007">
    <property type="protein sequence ID" value="RAW57170.1"/>
    <property type="molecule type" value="Genomic_DNA"/>
</dbReference>
<evidence type="ECO:0000313" key="4">
    <source>
        <dbReference type="Proteomes" id="UP000250583"/>
    </source>
</evidence>
<dbReference type="AlphaFoldDB" id="A0A329U7K7"/>
<keyword evidence="1" id="KW-1133">Transmembrane helix</keyword>